<dbReference type="GO" id="GO:0016787">
    <property type="term" value="F:hydrolase activity"/>
    <property type="evidence" value="ECO:0007669"/>
    <property type="project" value="InterPro"/>
</dbReference>
<dbReference type="RefSeq" id="XP_013327105.1">
    <property type="nucleotide sequence ID" value="XM_013471651.1"/>
</dbReference>
<dbReference type="GO" id="GO:0004022">
    <property type="term" value="F:alcohol dehydrogenase (NAD+) activity"/>
    <property type="evidence" value="ECO:0007669"/>
    <property type="project" value="UniProtKB-EC"/>
</dbReference>
<dbReference type="Pfam" id="PF01163">
    <property type="entry name" value="RIO1"/>
    <property type="match status" value="1"/>
</dbReference>
<feature type="compositionally biased region" description="Basic and acidic residues" evidence="15">
    <location>
        <begin position="633"/>
        <end position="642"/>
    </location>
</feature>
<comment type="catalytic activity">
    <reaction evidence="12">
        <text>L-threonyl-[protein] + ATP = O-phospho-L-threonyl-[protein] + ADP + H(+)</text>
        <dbReference type="Rhea" id="RHEA:46608"/>
        <dbReference type="Rhea" id="RHEA-COMP:11060"/>
        <dbReference type="Rhea" id="RHEA-COMP:11605"/>
        <dbReference type="ChEBI" id="CHEBI:15378"/>
        <dbReference type="ChEBI" id="CHEBI:30013"/>
        <dbReference type="ChEBI" id="CHEBI:30616"/>
        <dbReference type="ChEBI" id="CHEBI:61977"/>
        <dbReference type="ChEBI" id="CHEBI:456216"/>
        <dbReference type="EC" id="2.7.11.1"/>
    </reaction>
</comment>
<dbReference type="InterPro" id="IPR029058">
    <property type="entry name" value="AB_hydrolase_fold"/>
</dbReference>
<feature type="transmembrane region" description="Helical" evidence="16">
    <location>
        <begin position="440"/>
        <end position="465"/>
    </location>
</feature>
<dbReference type="Pfam" id="PF08240">
    <property type="entry name" value="ADH_N"/>
    <property type="match status" value="1"/>
</dbReference>
<evidence type="ECO:0000256" key="11">
    <source>
        <dbReference type="ARBA" id="ARBA00023027"/>
    </source>
</evidence>
<dbReference type="InterPro" id="IPR015915">
    <property type="entry name" value="Kelch-typ_b-propeller"/>
</dbReference>
<dbReference type="STRING" id="1408163.A0A0F4YS85"/>
<feature type="compositionally biased region" description="Basic and acidic residues" evidence="15">
    <location>
        <begin position="602"/>
        <end position="612"/>
    </location>
</feature>
<dbReference type="CDD" id="cd08297">
    <property type="entry name" value="CAD3"/>
    <property type="match status" value="1"/>
</dbReference>
<evidence type="ECO:0000256" key="5">
    <source>
        <dbReference type="ARBA" id="ARBA00022723"/>
    </source>
</evidence>
<dbReference type="SUPFAM" id="SSF50129">
    <property type="entry name" value="GroES-like"/>
    <property type="match status" value="1"/>
</dbReference>
<evidence type="ECO:0000256" key="3">
    <source>
        <dbReference type="ARBA" id="ARBA00022527"/>
    </source>
</evidence>
<dbReference type="Pfam" id="PF01738">
    <property type="entry name" value="DLH"/>
    <property type="match status" value="1"/>
</dbReference>
<comment type="caution">
    <text evidence="18">The sequence shown here is derived from an EMBL/GenBank/DDBJ whole genome shotgun (WGS) entry which is preliminary data.</text>
</comment>
<dbReference type="InterPro" id="IPR018934">
    <property type="entry name" value="RIO_dom"/>
</dbReference>
<protein>
    <submittedName>
        <fullName evidence="18">Alcohol dehydrogenase 1</fullName>
        <ecNumber evidence="18">1.1.1.1</ecNumber>
    </submittedName>
</protein>
<dbReference type="Pfam" id="PF00107">
    <property type="entry name" value="ADH_zinc_N"/>
    <property type="match status" value="1"/>
</dbReference>
<keyword evidence="9" id="KW-0067">ATP-binding</keyword>
<dbReference type="InterPro" id="IPR002328">
    <property type="entry name" value="ADH_Zn_CS"/>
</dbReference>
<organism evidence="18 19">
    <name type="scientific">Rasamsonia emersonii (strain ATCC 16479 / CBS 393.64 / IMI 116815)</name>
    <dbReference type="NCBI Taxonomy" id="1408163"/>
    <lineage>
        <taxon>Eukaryota</taxon>
        <taxon>Fungi</taxon>
        <taxon>Dikarya</taxon>
        <taxon>Ascomycota</taxon>
        <taxon>Pezizomycotina</taxon>
        <taxon>Eurotiomycetes</taxon>
        <taxon>Eurotiomycetidae</taxon>
        <taxon>Eurotiales</taxon>
        <taxon>Trichocomaceae</taxon>
        <taxon>Rasamsonia</taxon>
    </lineage>
</organism>
<dbReference type="OrthoDB" id="58297at2759"/>
<dbReference type="SUPFAM" id="SSF56112">
    <property type="entry name" value="Protein kinase-like (PK-like)"/>
    <property type="match status" value="1"/>
</dbReference>
<dbReference type="SUPFAM" id="SSF51735">
    <property type="entry name" value="NAD(P)-binding Rossmann-fold domains"/>
    <property type="match status" value="1"/>
</dbReference>
<dbReference type="InterPro" id="IPR013154">
    <property type="entry name" value="ADH-like_N"/>
</dbReference>
<keyword evidence="11" id="KW-0520">NAD</keyword>
<dbReference type="PANTHER" id="PTHR42940">
    <property type="entry name" value="ALCOHOL DEHYDROGENASE 1-RELATED"/>
    <property type="match status" value="1"/>
</dbReference>
<dbReference type="InterPro" id="IPR011032">
    <property type="entry name" value="GroES-like_sf"/>
</dbReference>
<keyword evidence="10 18" id="KW-0560">Oxidoreductase</keyword>
<evidence type="ECO:0000256" key="14">
    <source>
        <dbReference type="RuleBase" id="RU361277"/>
    </source>
</evidence>
<dbReference type="Gene3D" id="3.90.180.10">
    <property type="entry name" value="Medium-chain alcohol dehydrogenases, catalytic domain"/>
    <property type="match status" value="1"/>
</dbReference>
<accession>A0A0F4YS85</accession>
<feature type="compositionally biased region" description="Basic and acidic residues" evidence="15">
    <location>
        <begin position="478"/>
        <end position="488"/>
    </location>
</feature>
<dbReference type="Gene3D" id="1.10.510.10">
    <property type="entry name" value="Transferase(Phosphotransferase) domain 1"/>
    <property type="match status" value="1"/>
</dbReference>
<dbReference type="InterPro" id="IPR011043">
    <property type="entry name" value="Gal_Oxase/kelch_b-propeller"/>
</dbReference>
<evidence type="ECO:0000256" key="7">
    <source>
        <dbReference type="ARBA" id="ARBA00022777"/>
    </source>
</evidence>
<dbReference type="InterPro" id="IPR020843">
    <property type="entry name" value="ER"/>
</dbReference>
<keyword evidence="7" id="KW-0418">Kinase</keyword>
<keyword evidence="8 14" id="KW-0862">Zinc</keyword>
<dbReference type="EC" id="1.1.1.1" evidence="18"/>
<name>A0A0F4YS85_RASE3</name>
<evidence type="ECO:0000256" key="4">
    <source>
        <dbReference type="ARBA" id="ARBA00022679"/>
    </source>
</evidence>
<keyword evidence="6" id="KW-0547">Nucleotide-binding</keyword>
<dbReference type="GO" id="GO:0004674">
    <property type="term" value="F:protein serine/threonine kinase activity"/>
    <property type="evidence" value="ECO:0007669"/>
    <property type="project" value="UniProtKB-KW"/>
</dbReference>
<feature type="domain" description="Enoyl reductase (ER)" evidence="17">
    <location>
        <begin position="740"/>
        <end position="1067"/>
    </location>
</feature>
<dbReference type="SUPFAM" id="SSF50965">
    <property type="entry name" value="Galactose oxidase, central domain"/>
    <property type="match status" value="1"/>
</dbReference>
<dbReference type="Gene3D" id="2.120.10.80">
    <property type="entry name" value="Kelch-type beta propeller"/>
    <property type="match status" value="1"/>
</dbReference>
<dbReference type="PROSITE" id="PS00059">
    <property type="entry name" value="ADH_ZINC"/>
    <property type="match status" value="1"/>
</dbReference>
<evidence type="ECO:0000313" key="19">
    <source>
        <dbReference type="Proteomes" id="UP000053958"/>
    </source>
</evidence>
<sequence length="1625" mass="177693">MDGYQLTATAIGNPGGIMYNLSLSIPFDKQTNLTGLFKAMPKNGGPLRNNIAPNYNDGVMFANDNEFILYGGLSRLTDSQELPPGDVVLGYQEYEWGSPPISWQPGFVQRSLPTGVTRYITNGAGVSAPSENLGFYFSGMRGEDWGSIEEGDQTANTIADTLITVNMSSMRKEFWQNTTLPSEVHGRANAELVWIPVSESGVLIAIGGVINPEILTAAQQLTPEEAEASNKTSPTFMEVLPVYDVSTKTWYLQNTTGDIPPQLTMFCSVVAAAADGSSFNVYIYGGYDGIDAGMVPSDDVYILSMPSFTWIKAYSGKRSHGRSGHRCVKVYPDQMFVLGGIFKGDPMICLTGESSRCSISTRCSSRTRTARMCGTDLTRCSVNGSATKTSPDRWNDDALAGIFSSKYTKPMATYYPYAAPSRPSNVTVTKPADRTGGRGVPLGTVLGSVAGVVVIILLAAAWFIYRRHQPKNEPAGSVDKEETPRETPRSTGPSVERADTSYAALESPSTGMSPVSEKQSEANVVSPTTAVTDVSPIQPSQADSSPIYEMEFRKCVELPTDFNQQPKAHINNDNFCHGTNRHQVSETDHYQTMQTPRPASTRGHDQDQDHSTEIPISDPSLQRKRFSFTPSIRSDRSYHDCRPSSSSTTSSSSSSSSSSGPSPLSPLSSAAQQESNFDKIPYSSRIVVNVNAWRGDGPDGKTTGDYWNYLSTEHYPLRTLFAHLMAIPDTQWAQVLEQKGGPVIYKQIPVSRPGPDEVLVNIKYSSVCHTDLSVLKGDLPACMKLPLVGGHEGAGVVVAKGDLVAGLEVGDHVGVKWINSSCMSCEFCQKGDEPLCAKAMMSGCSVDGSFQQYCVAKAFHVLKLPKNVPLDAVTPVLCAGITVYKGLKESGACPGQVVAIVGAGGGLGSLAQQYAKAMGLRVIAIDGGEDKRAMCEELGAEIYIDFTKTKDIANDVRAATPDGLGPHTVLVLAASEKPFQQATSYVRSRGTIVAIGMPPNAFLRAPILDTVMRMISIKGSYVGSRLDGAEAIDFFARGLIKVPFKTMPLKELGRVYELMEQEKIAGRKGHLNDLHHSYYDRQFANQEIPTDLIRYLQPASNMLIKEFHHDVPTKAGGEGSTMLGWGIFVFHPSLPGYPNAKFPGVVVFSEIYQVTGPVARFARQIAGQGYICAAPSTYHEFTGPEPLKYDAEDTDKGNKWKVTKKLAAYDEDAALTVDYLLSLPTCNGRIGATGMCLGGHLAFRCALDQRVKAAVCYFATDIHSATLGEGKNDDSLKRAGEIKGELLMIFGKNDTHVPPEGRDLIRRTLHEKGVLFSFYEVAWAQHAFIRDELSKGRDGYCLSERMRDHQMTLNATIDKDNKNSDYRGKRIVYVKILHDGILQLDHCVRGAAILSQLRHLPRWNENWTTLTVQRDAYTGQIKSLPDWFGPHSVNVRALKIYPDSLTLFDIANLQHWETLKDRVTRVVLSWPPEGQLATAILKIANFAHDLPYLMQEIEAYTLLMESGCTAVPGLLGYVYEEHTDRVVGILIEDVVGRPAGIEDLEACQDAVRRLHNAGIIHGDLNSFNFLVSETGATIIDFETAKFADCYSRESARQKAEEMKGLEDKLRGVCDESPPGVRYEDF</sequence>
<dbReference type="InterPro" id="IPR036291">
    <property type="entry name" value="NAD(P)-bd_dom_sf"/>
</dbReference>
<evidence type="ECO:0000256" key="16">
    <source>
        <dbReference type="SAM" id="Phobius"/>
    </source>
</evidence>
<feature type="region of interest" description="Disordered" evidence="15">
    <location>
        <begin position="471"/>
        <end position="545"/>
    </location>
</feature>
<dbReference type="SMART" id="SM00829">
    <property type="entry name" value="PKS_ER"/>
    <property type="match status" value="1"/>
</dbReference>
<dbReference type="PANTHER" id="PTHR42940:SF3">
    <property type="entry name" value="ALCOHOL DEHYDROGENASE 1-RELATED"/>
    <property type="match status" value="1"/>
</dbReference>
<dbReference type="InterPro" id="IPR002925">
    <property type="entry name" value="Dienelactn_hydro"/>
</dbReference>
<keyword evidence="16" id="KW-1133">Transmembrane helix</keyword>
<evidence type="ECO:0000256" key="1">
    <source>
        <dbReference type="ARBA" id="ARBA00001947"/>
    </source>
</evidence>
<keyword evidence="5 14" id="KW-0479">Metal-binding</keyword>
<evidence type="ECO:0000259" key="17">
    <source>
        <dbReference type="SMART" id="SM00829"/>
    </source>
</evidence>
<dbReference type="GO" id="GO:0005524">
    <property type="term" value="F:ATP binding"/>
    <property type="evidence" value="ECO:0007669"/>
    <property type="project" value="UniProtKB-KW"/>
</dbReference>
<keyword evidence="19" id="KW-1185">Reference proteome</keyword>
<feature type="region of interest" description="Disordered" evidence="15">
    <location>
        <begin position="585"/>
        <end position="673"/>
    </location>
</feature>
<dbReference type="Gene3D" id="3.40.50.720">
    <property type="entry name" value="NAD(P)-binding Rossmann-like Domain"/>
    <property type="match status" value="1"/>
</dbReference>
<keyword evidence="3" id="KW-0723">Serine/threonine-protein kinase</keyword>
<dbReference type="Proteomes" id="UP000053958">
    <property type="component" value="Unassembled WGS sequence"/>
</dbReference>
<evidence type="ECO:0000313" key="18">
    <source>
        <dbReference type="EMBL" id="KKA20493.1"/>
    </source>
</evidence>
<evidence type="ECO:0000256" key="12">
    <source>
        <dbReference type="ARBA" id="ARBA00047899"/>
    </source>
</evidence>
<dbReference type="GO" id="GO:0008270">
    <property type="term" value="F:zinc ion binding"/>
    <property type="evidence" value="ECO:0007669"/>
    <property type="project" value="InterPro"/>
</dbReference>
<dbReference type="Gene3D" id="3.40.50.1820">
    <property type="entry name" value="alpha/beta hydrolase"/>
    <property type="match status" value="1"/>
</dbReference>
<evidence type="ECO:0000256" key="8">
    <source>
        <dbReference type="ARBA" id="ARBA00022833"/>
    </source>
</evidence>
<dbReference type="SUPFAM" id="SSF53474">
    <property type="entry name" value="alpha/beta-Hydrolases"/>
    <property type="match status" value="1"/>
</dbReference>
<dbReference type="FunFam" id="3.40.50.720:FF:000039">
    <property type="entry name" value="Alcohol dehydrogenase AdhP"/>
    <property type="match status" value="1"/>
</dbReference>
<evidence type="ECO:0000256" key="2">
    <source>
        <dbReference type="ARBA" id="ARBA00008072"/>
    </source>
</evidence>
<comment type="cofactor">
    <cofactor evidence="1 14">
        <name>Zn(2+)</name>
        <dbReference type="ChEBI" id="CHEBI:29105"/>
    </cofactor>
</comment>
<feature type="compositionally biased region" description="Low complexity" evidence="15">
    <location>
        <begin position="643"/>
        <end position="669"/>
    </location>
</feature>
<dbReference type="EMBL" id="LASV01000254">
    <property type="protein sequence ID" value="KKA20493.1"/>
    <property type="molecule type" value="Genomic_DNA"/>
</dbReference>
<dbReference type="InterPro" id="IPR013149">
    <property type="entry name" value="ADH-like_C"/>
</dbReference>
<keyword evidence="4" id="KW-0808">Transferase</keyword>
<comment type="similarity">
    <text evidence="2 14">Belongs to the zinc-containing alcohol dehydrogenase family.</text>
</comment>
<keyword evidence="16" id="KW-0812">Transmembrane</keyword>
<evidence type="ECO:0000256" key="10">
    <source>
        <dbReference type="ARBA" id="ARBA00023002"/>
    </source>
</evidence>
<reference evidence="18 19" key="1">
    <citation type="submission" date="2015-04" db="EMBL/GenBank/DDBJ databases">
        <authorList>
            <person name="Heijne W.H."/>
            <person name="Fedorova N.D."/>
            <person name="Nierman W.C."/>
            <person name="Vollebregt A.W."/>
            <person name="Zhao Z."/>
            <person name="Wu L."/>
            <person name="Kumar M."/>
            <person name="Stam H."/>
            <person name="van den Berg M.A."/>
            <person name="Pel H.J."/>
        </authorList>
    </citation>
    <scope>NUCLEOTIDE SEQUENCE [LARGE SCALE GENOMIC DNA]</scope>
    <source>
        <strain evidence="18 19">CBS 393.64</strain>
    </source>
</reference>
<evidence type="ECO:0000256" key="9">
    <source>
        <dbReference type="ARBA" id="ARBA00022840"/>
    </source>
</evidence>
<comment type="catalytic activity">
    <reaction evidence="13">
        <text>L-seryl-[protein] + ATP = O-phospho-L-seryl-[protein] + ADP + H(+)</text>
        <dbReference type="Rhea" id="RHEA:17989"/>
        <dbReference type="Rhea" id="RHEA-COMP:9863"/>
        <dbReference type="Rhea" id="RHEA-COMP:11604"/>
        <dbReference type="ChEBI" id="CHEBI:15378"/>
        <dbReference type="ChEBI" id="CHEBI:29999"/>
        <dbReference type="ChEBI" id="CHEBI:30616"/>
        <dbReference type="ChEBI" id="CHEBI:83421"/>
        <dbReference type="ChEBI" id="CHEBI:456216"/>
        <dbReference type="EC" id="2.7.11.1"/>
    </reaction>
</comment>
<proteinExistence type="inferred from homology"/>
<dbReference type="GeneID" id="25317825"/>
<evidence type="ECO:0000256" key="13">
    <source>
        <dbReference type="ARBA" id="ARBA00048679"/>
    </source>
</evidence>
<dbReference type="GO" id="GO:0106310">
    <property type="term" value="F:protein serine kinase activity"/>
    <property type="evidence" value="ECO:0007669"/>
    <property type="project" value="RHEA"/>
</dbReference>
<feature type="compositionally biased region" description="Polar residues" evidence="15">
    <location>
        <begin position="507"/>
        <end position="544"/>
    </location>
</feature>
<dbReference type="InterPro" id="IPR011009">
    <property type="entry name" value="Kinase-like_dom_sf"/>
</dbReference>
<gene>
    <name evidence="18" type="ORF">T310_5481</name>
</gene>
<keyword evidence="16" id="KW-0472">Membrane</keyword>
<evidence type="ECO:0000256" key="15">
    <source>
        <dbReference type="SAM" id="MobiDB-lite"/>
    </source>
</evidence>
<evidence type="ECO:0000256" key="6">
    <source>
        <dbReference type="ARBA" id="ARBA00022741"/>
    </source>
</evidence>
<dbReference type="GO" id="GO:0005737">
    <property type="term" value="C:cytoplasm"/>
    <property type="evidence" value="ECO:0007669"/>
    <property type="project" value="TreeGrafter"/>
</dbReference>